<dbReference type="eggNOG" id="arCOG02142">
    <property type="taxonomic scope" value="Archaea"/>
</dbReference>
<accession>Q8U181</accession>
<protein>
    <submittedName>
        <fullName evidence="1">Pheromone shutdown protein</fullName>
    </submittedName>
</protein>
<dbReference type="InterPro" id="IPR046345">
    <property type="entry name" value="TraB_PrgY-like"/>
</dbReference>
<dbReference type="PANTHER" id="PTHR21530:SF7">
    <property type="entry name" value="TRAB DOMAIN-CONTAINING PROTEIN"/>
    <property type="match status" value="1"/>
</dbReference>
<dbReference type="InterPro" id="IPR002816">
    <property type="entry name" value="TraB/PrgY/GumN_fam"/>
</dbReference>
<sequence length="289" mass="32810">MSTGRTAITQPLRRLMRCSRALRRGTWPCSIGLQGIPIKSTPLQLRSCAQRLTFPGTSTGFLWEVWAMSYLRYVKIIGTVHVSPESVREVRETIIREKPDAIALELDYPRLLALLRRERLTLPQALKLGKMGIFGFILQELEMFFGRSFGESPGEEMIEAYKAAASLGIPVYLIDKPVNETLAGMLSSPPIEKLRFGIEVLASLLPGKLKELDYSYLMKEFREKFPHMYKVLVEERNLYMAINLMRIVDSLLEKKKKVKVVAVVGLGHKKGIERILNAHKPRAVKINSL</sequence>
<proteinExistence type="predicted"/>
<dbReference type="SMR" id="Q8U181"/>
<evidence type="ECO:0000313" key="1">
    <source>
        <dbReference type="EMBL" id="AAL81470.1"/>
    </source>
</evidence>
<organism evidence="1 2">
    <name type="scientific">Pyrococcus furiosus (strain ATCC 43587 / DSM 3638 / JCM 8422 / Vc1)</name>
    <dbReference type="NCBI Taxonomy" id="186497"/>
    <lineage>
        <taxon>Archaea</taxon>
        <taxon>Methanobacteriati</taxon>
        <taxon>Methanobacteriota</taxon>
        <taxon>Thermococci</taxon>
        <taxon>Thermococcales</taxon>
        <taxon>Thermococcaceae</taxon>
        <taxon>Pyrococcus</taxon>
    </lineage>
</organism>
<dbReference type="PhylomeDB" id="Q8U181"/>
<dbReference type="CDD" id="cd14726">
    <property type="entry name" value="TraB_PrgY-like"/>
    <property type="match status" value="1"/>
</dbReference>
<keyword evidence="2" id="KW-1185">Reference proteome</keyword>
<dbReference type="STRING" id="186497.PF1346"/>
<dbReference type="Proteomes" id="UP000001013">
    <property type="component" value="Chromosome"/>
</dbReference>
<dbReference type="PATRIC" id="fig|186497.12.peg.1409"/>
<dbReference type="Pfam" id="PF01963">
    <property type="entry name" value="TraB_PrgY_gumN"/>
    <property type="match status" value="1"/>
</dbReference>
<name>Q8U181_PYRFU</name>
<dbReference type="HOGENOM" id="CLU_066331_0_0_2"/>
<dbReference type="KEGG" id="pfu:PF1346"/>
<dbReference type="EMBL" id="AE009950">
    <property type="protein sequence ID" value="AAL81470.1"/>
    <property type="molecule type" value="Genomic_DNA"/>
</dbReference>
<reference evidence="1 2" key="1">
    <citation type="journal article" date="1999" name="Genetics">
        <title>Divergence of the hyperthermophilic archaea Pyrococcus furiosus and P. horikoshii inferred from complete genomic sequences.</title>
        <authorList>
            <person name="Maeder D.L."/>
            <person name="Weiss R.B."/>
            <person name="Dunn D.M."/>
            <person name="Cherry J.L."/>
            <person name="Gonzalez J.M."/>
            <person name="DiRuggiero J."/>
            <person name="Robb F.T."/>
        </authorList>
    </citation>
    <scope>NUCLEOTIDE SEQUENCE [LARGE SCALE GENOMIC DNA]</scope>
    <source>
        <strain evidence="2">ATCC 43587 / DSM 3638 / JCM 8422 / Vc1</strain>
    </source>
</reference>
<dbReference type="PaxDb" id="186497-PF1346"/>
<dbReference type="AlphaFoldDB" id="Q8U181"/>
<dbReference type="PANTHER" id="PTHR21530">
    <property type="entry name" value="PHEROMONE SHUTDOWN PROTEIN"/>
    <property type="match status" value="1"/>
</dbReference>
<evidence type="ECO:0000313" key="2">
    <source>
        <dbReference type="Proteomes" id="UP000001013"/>
    </source>
</evidence>
<gene>
    <name evidence="1" type="ordered locus">PF1346</name>
</gene>